<dbReference type="Gene3D" id="3.30.420.10">
    <property type="entry name" value="Ribonuclease H-like superfamily/Ribonuclease H"/>
    <property type="match status" value="1"/>
</dbReference>
<evidence type="ECO:0000313" key="4">
    <source>
        <dbReference type="EMBL" id="PHK93435.1"/>
    </source>
</evidence>
<evidence type="ECO:0000313" key="5">
    <source>
        <dbReference type="Proteomes" id="UP000223527"/>
    </source>
</evidence>
<dbReference type="GO" id="GO:0005829">
    <property type="term" value="C:cytosol"/>
    <property type="evidence" value="ECO:0007669"/>
    <property type="project" value="TreeGrafter"/>
</dbReference>
<comment type="function">
    <text evidence="1">DNA polymerase III is a complex, multichain enzyme responsible for most of the replicative synthesis in bacteria. The epsilon subunit contain the editing function and is a proofreading 3'-5' exonuclease.</text>
</comment>
<name>A0A2C7A7V8_9PROT</name>
<evidence type="ECO:0000256" key="1">
    <source>
        <dbReference type="ARBA" id="ARBA00025483"/>
    </source>
</evidence>
<dbReference type="PANTHER" id="PTHR30231:SF37">
    <property type="entry name" value="EXODEOXYRIBONUCLEASE 10"/>
    <property type="match status" value="1"/>
</dbReference>
<dbReference type="SUPFAM" id="SSF53098">
    <property type="entry name" value="Ribonuclease H-like"/>
    <property type="match status" value="1"/>
</dbReference>
<dbReference type="AlphaFoldDB" id="A0A2C7A7V8"/>
<gene>
    <name evidence="4" type="ORF">CR162_18725</name>
</gene>
<dbReference type="Pfam" id="PF00929">
    <property type="entry name" value="RNase_T"/>
    <property type="match status" value="1"/>
</dbReference>
<dbReference type="OrthoDB" id="7427781at2"/>
<dbReference type="InterPro" id="IPR013520">
    <property type="entry name" value="Ribonucl_H"/>
</dbReference>
<dbReference type="InterPro" id="IPR012337">
    <property type="entry name" value="RNaseH-like_sf"/>
</dbReference>
<dbReference type="GO" id="GO:0045004">
    <property type="term" value="P:DNA replication proofreading"/>
    <property type="evidence" value="ECO:0007669"/>
    <property type="project" value="TreeGrafter"/>
</dbReference>
<protein>
    <submittedName>
        <fullName evidence="4">DNA polymerase III subunit epsilon</fullName>
    </submittedName>
</protein>
<dbReference type="RefSeq" id="WP_099097043.1">
    <property type="nucleotide sequence ID" value="NZ_PDNU01000047.1"/>
</dbReference>
<comment type="subunit">
    <text evidence="2">DNA polymerase III contains a core (composed of alpha, epsilon and theta chains) that associates with a tau subunit. This core dimerizes to form the POLIII' complex. PolIII' associates with the gamma complex (composed of gamma, delta, delta', psi and chi chains) and with the beta chain to form the complete DNA polymerase III complex.</text>
</comment>
<sequence length="305" mass="33591">MPCDATDPPSPAALEAMAATLEASGRYRVLRRVEPCVTIAPPPGTPTRLGLLLDLETTGLDPAQDEIIELAMLPFTYGLDGTLYGVGEPFSRLRQPARPIPPAVSSLTGLTDAMVAGHQIDPEEVARFIAPAALIVAHNARFDRRFAERFCEAFAAKPWACSLAQVDWAAEGFEGTRLGYLAMRCGLFFGGHRALHDCEATLAILARPLPTSGVTGLTRLLETARQASWRIWAVEAPFEAKDRLKARGYRWNGEATAEQPRAWYTDVPEALQQAELSFLWQEVYGREVDLPQQRLTAQERFSERG</sequence>
<proteinExistence type="predicted"/>
<dbReference type="CDD" id="cd06127">
    <property type="entry name" value="DEDDh"/>
    <property type="match status" value="1"/>
</dbReference>
<dbReference type="FunFam" id="3.30.420.10:FF:000045">
    <property type="entry name" value="3'-5' exonuclease DinG"/>
    <property type="match status" value="1"/>
</dbReference>
<dbReference type="GO" id="GO:0003676">
    <property type="term" value="F:nucleic acid binding"/>
    <property type="evidence" value="ECO:0007669"/>
    <property type="project" value="InterPro"/>
</dbReference>
<dbReference type="NCBIfam" id="NF006615">
    <property type="entry name" value="PRK09182.1"/>
    <property type="match status" value="1"/>
</dbReference>
<keyword evidence="5" id="KW-1185">Reference proteome</keyword>
<accession>A0A2C7A7V8</accession>
<organism evidence="4 5">
    <name type="scientific">Teichococcus rhizosphaerae</name>
    <dbReference type="NCBI Taxonomy" id="1335062"/>
    <lineage>
        <taxon>Bacteria</taxon>
        <taxon>Pseudomonadati</taxon>
        <taxon>Pseudomonadota</taxon>
        <taxon>Alphaproteobacteria</taxon>
        <taxon>Acetobacterales</taxon>
        <taxon>Roseomonadaceae</taxon>
        <taxon>Roseomonas</taxon>
    </lineage>
</organism>
<dbReference type="GO" id="GO:0008408">
    <property type="term" value="F:3'-5' exonuclease activity"/>
    <property type="evidence" value="ECO:0007669"/>
    <property type="project" value="TreeGrafter"/>
</dbReference>
<dbReference type="PANTHER" id="PTHR30231">
    <property type="entry name" value="DNA POLYMERASE III SUBUNIT EPSILON"/>
    <property type="match status" value="1"/>
</dbReference>
<feature type="domain" description="Exonuclease" evidence="3">
    <location>
        <begin position="51"/>
        <end position="214"/>
    </location>
</feature>
<reference evidence="4 5" key="1">
    <citation type="submission" date="2017-10" db="EMBL/GenBank/DDBJ databases">
        <authorList>
            <person name="Banno H."/>
            <person name="Chua N.-H."/>
        </authorList>
    </citation>
    <scope>NUCLEOTIDE SEQUENCE [LARGE SCALE GENOMIC DNA]</scope>
    <source>
        <strain evidence="4 5">YW11</strain>
    </source>
</reference>
<dbReference type="InterPro" id="IPR036397">
    <property type="entry name" value="RNaseH_sf"/>
</dbReference>
<dbReference type="Proteomes" id="UP000223527">
    <property type="component" value="Unassembled WGS sequence"/>
</dbReference>
<dbReference type="SMART" id="SM00479">
    <property type="entry name" value="EXOIII"/>
    <property type="match status" value="1"/>
</dbReference>
<comment type="caution">
    <text evidence="4">The sequence shown here is derived from an EMBL/GenBank/DDBJ whole genome shotgun (WGS) entry which is preliminary data.</text>
</comment>
<dbReference type="EMBL" id="PDNU01000047">
    <property type="protein sequence ID" value="PHK93435.1"/>
    <property type="molecule type" value="Genomic_DNA"/>
</dbReference>
<evidence type="ECO:0000256" key="2">
    <source>
        <dbReference type="ARBA" id="ARBA00026073"/>
    </source>
</evidence>
<evidence type="ECO:0000259" key="3">
    <source>
        <dbReference type="SMART" id="SM00479"/>
    </source>
</evidence>